<sequence length="78" mass="8561">MITPKRYDMPDDYKWLPGSTRFPLSDIGELAVRLGSLCSYDRRGEVIFIDDFGHGVNGYVLSHVGTGGKILVTGENVG</sequence>
<dbReference type="AlphaFoldDB" id="X0U696"/>
<organism evidence="1">
    <name type="scientific">marine sediment metagenome</name>
    <dbReference type="NCBI Taxonomy" id="412755"/>
    <lineage>
        <taxon>unclassified sequences</taxon>
        <taxon>metagenomes</taxon>
        <taxon>ecological metagenomes</taxon>
    </lineage>
</organism>
<feature type="non-terminal residue" evidence="1">
    <location>
        <position position="78"/>
    </location>
</feature>
<comment type="caution">
    <text evidence="1">The sequence shown here is derived from an EMBL/GenBank/DDBJ whole genome shotgun (WGS) entry which is preliminary data.</text>
</comment>
<accession>X0U696</accession>
<name>X0U696_9ZZZZ</name>
<dbReference type="EMBL" id="BARS01023851">
    <property type="protein sequence ID" value="GAG01299.1"/>
    <property type="molecule type" value="Genomic_DNA"/>
</dbReference>
<gene>
    <name evidence="1" type="ORF">S01H1_37947</name>
</gene>
<protein>
    <submittedName>
        <fullName evidence="1">Uncharacterized protein</fullName>
    </submittedName>
</protein>
<proteinExistence type="predicted"/>
<evidence type="ECO:0000313" key="1">
    <source>
        <dbReference type="EMBL" id="GAG01299.1"/>
    </source>
</evidence>
<reference evidence="1" key="1">
    <citation type="journal article" date="2014" name="Front. Microbiol.">
        <title>High frequency of phylogenetically diverse reductive dehalogenase-homologous genes in deep subseafloor sedimentary metagenomes.</title>
        <authorList>
            <person name="Kawai M."/>
            <person name="Futagami T."/>
            <person name="Toyoda A."/>
            <person name="Takaki Y."/>
            <person name="Nishi S."/>
            <person name="Hori S."/>
            <person name="Arai W."/>
            <person name="Tsubouchi T."/>
            <person name="Morono Y."/>
            <person name="Uchiyama I."/>
            <person name="Ito T."/>
            <person name="Fujiyama A."/>
            <person name="Inagaki F."/>
            <person name="Takami H."/>
        </authorList>
    </citation>
    <scope>NUCLEOTIDE SEQUENCE</scope>
    <source>
        <strain evidence="1">Expedition CK06-06</strain>
    </source>
</reference>